<name>A0A2M9G1T8_9PROT</name>
<evidence type="ECO:0000313" key="1">
    <source>
        <dbReference type="EMBL" id="PJK29687.1"/>
    </source>
</evidence>
<reference evidence="1 2" key="1">
    <citation type="submission" date="2017-11" db="EMBL/GenBank/DDBJ databases">
        <title>Draft genome sequence of Rhizobiales bacterium SY3-13.</title>
        <authorList>
            <person name="Sun C."/>
        </authorList>
    </citation>
    <scope>NUCLEOTIDE SEQUENCE [LARGE SCALE GENOMIC DNA]</scope>
    <source>
        <strain evidence="1 2">SY3-13</strain>
    </source>
</reference>
<dbReference type="EMBL" id="PHIG01000032">
    <property type="protein sequence ID" value="PJK29687.1"/>
    <property type="molecule type" value="Genomic_DNA"/>
</dbReference>
<comment type="caution">
    <text evidence="1">The sequence shown here is derived from an EMBL/GenBank/DDBJ whole genome shotgun (WGS) entry which is preliminary data.</text>
</comment>
<sequence>MTALKAAIGELDEFTDEERWQAEDLVRRFGPEAENVTTAQMIEALESGEIERIVSRVRMRRCVRKLSQKEPYMRRLTDKIAAAVEQALEQGRVSLAQRLRPAFSAAREAEIRHQEDRRAAQENAELVQL</sequence>
<protein>
    <submittedName>
        <fullName evidence="1">Uncharacterized protein</fullName>
    </submittedName>
</protein>
<proteinExistence type="predicted"/>
<organism evidence="1 2">
    <name type="scientific">Minwuia thermotolerans</name>
    <dbReference type="NCBI Taxonomy" id="2056226"/>
    <lineage>
        <taxon>Bacteria</taxon>
        <taxon>Pseudomonadati</taxon>
        <taxon>Pseudomonadota</taxon>
        <taxon>Alphaproteobacteria</taxon>
        <taxon>Minwuiales</taxon>
        <taxon>Minwuiaceae</taxon>
        <taxon>Minwuia</taxon>
    </lineage>
</organism>
<accession>A0A2M9G1T8</accession>
<keyword evidence="2" id="KW-1185">Reference proteome</keyword>
<dbReference type="RefSeq" id="WP_109793712.1">
    <property type="nucleotide sequence ID" value="NZ_PHIG01000032.1"/>
</dbReference>
<gene>
    <name evidence="1" type="ORF">CVT23_11630</name>
</gene>
<evidence type="ECO:0000313" key="2">
    <source>
        <dbReference type="Proteomes" id="UP000229498"/>
    </source>
</evidence>
<dbReference type="Proteomes" id="UP000229498">
    <property type="component" value="Unassembled WGS sequence"/>
</dbReference>
<dbReference type="AlphaFoldDB" id="A0A2M9G1T8"/>